<sequence length="147" mass="15956">MSRRDRSAGEVLVRRLYAEHGAALLAYATRLSGDRAAAQELVRRTLLRAWTEPSALSEERGAVRARLFVLLREAAGAPADVLQMLGAVGTLPPEEREVLNQLYFQGRDVKETAASLGLPAETVKSRSYQALRRLRAALAAEVTTGAA</sequence>
<evidence type="ECO:0000256" key="5">
    <source>
        <dbReference type="ARBA" id="ARBA00023163"/>
    </source>
</evidence>
<dbReference type="InterPro" id="IPR007627">
    <property type="entry name" value="RNA_pol_sigma70_r2"/>
</dbReference>
<keyword evidence="9" id="KW-1185">Reference proteome</keyword>
<comment type="similarity">
    <text evidence="1">Belongs to the sigma-70 factor family. ECF subfamily.</text>
</comment>
<name>A0ABT1DPK8_9ACTN</name>
<dbReference type="SUPFAM" id="SSF88659">
    <property type="entry name" value="Sigma3 and sigma4 domains of RNA polymerase sigma factors"/>
    <property type="match status" value="1"/>
</dbReference>
<gene>
    <name evidence="8" type="ORF">M1L60_19475</name>
</gene>
<dbReference type="PANTHER" id="PTHR43133:SF52">
    <property type="entry name" value="ECF RNA POLYMERASE SIGMA FACTOR SIGL"/>
    <property type="match status" value="1"/>
</dbReference>
<evidence type="ECO:0000259" key="7">
    <source>
        <dbReference type="Pfam" id="PF04545"/>
    </source>
</evidence>
<keyword evidence="4" id="KW-0238">DNA-binding</keyword>
<organism evidence="8 9">
    <name type="scientific">Paractinoplanes aksuensis</name>
    <dbReference type="NCBI Taxonomy" id="2939490"/>
    <lineage>
        <taxon>Bacteria</taxon>
        <taxon>Bacillati</taxon>
        <taxon>Actinomycetota</taxon>
        <taxon>Actinomycetes</taxon>
        <taxon>Micromonosporales</taxon>
        <taxon>Micromonosporaceae</taxon>
        <taxon>Paractinoplanes</taxon>
    </lineage>
</organism>
<feature type="domain" description="RNA polymerase sigma-70 region 2" evidence="6">
    <location>
        <begin position="16"/>
        <end position="65"/>
    </location>
</feature>
<dbReference type="EMBL" id="JAMYJR010000021">
    <property type="protein sequence ID" value="MCO8272779.1"/>
    <property type="molecule type" value="Genomic_DNA"/>
</dbReference>
<dbReference type="InterPro" id="IPR039425">
    <property type="entry name" value="RNA_pol_sigma-70-like"/>
</dbReference>
<dbReference type="Gene3D" id="1.10.1740.10">
    <property type="match status" value="1"/>
</dbReference>
<dbReference type="Pfam" id="PF04542">
    <property type="entry name" value="Sigma70_r2"/>
    <property type="match status" value="1"/>
</dbReference>
<evidence type="ECO:0000313" key="9">
    <source>
        <dbReference type="Proteomes" id="UP001523369"/>
    </source>
</evidence>
<evidence type="ECO:0000259" key="6">
    <source>
        <dbReference type="Pfam" id="PF04542"/>
    </source>
</evidence>
<dbReference type="InterPro" id="IPR036388">
    <property type="entry name" value="WH-like_DNA-bd_sf"/>
</dbReference>
<feature type="domain" description="RNA polymerase sigma-70 region 4" evidence="7">
    <location>
        <begin position="88"/>
        <end position="136"/>
    </location>
</feature>
<keyword evidence="5" id="KW-0804">Transcription</keyword>
<dbReference type="Pfam" id="PF04545">
    <property type="entry name" value="Sigma70_r4"/>
    <property type="match status" value="1"/>
</dbReference>
<evidence type="ECO:0000256" key="1">
    <source>
        <dbReference type="ARBA" id="ARBA00010641"/>
    </source>
</evidence>
<dbReference type="Proteomes" id="UP001523369">
    <property type="component" value="Unassembled WGS sequence"/>
</dbReference>
<comment type="caution">
    <text evidence="8">The sequence shown here is derived from an EMBL/GenBank/DDBJ whole genome shotgun (WGS) entry which is preliminary data.</text>
</comment>
<evidence type="ECO:0000313" key="8">
    <source>
        <dbReference type="EMBL" id="MCO8272779.1"/>
    </source>
</evidence>
<accession>A0ABT1DPK8</accession>
<keyword evidence="3" id="KW-0731">Sigma factor</keyword>
<keyword evidence="2" id="KW-0805">Transcription regulation</keyword>
<dbReference type="InterPro" id="IPR013324">
    <property type="entry name" value="RNA_pol_sigma_r3/r4-like"/>
</dbReference>
<dbReference type="InterPro" id="IPR007630">
    <property type="entry name" value="RNA_pol_sigma70_r4"/>
</dbReference>
<reference evidence="8 9" key="1">
    <citation type="submission" date="2022-06" db="EMBL/GenBank/DDBJ databases">
        <title>New Species of the Genus Actinoplanes, ActinopZanes ferrugineus.</title>
        <authorList>
            <person name="Ding P."/>
        </authorList>
    </citation>
    <scope>NUCLEOTIDE SEQUENCE [LARGE SCALE GENOMIC DNA]</scope>
    <source>
        <strain evidence="8 9">TRM88003</strain>
    </source>
</reference>
<evidence type="ECO:0000256" key="2">
    <source>
        <dbReference type="ARBA" id="ARBA00023015"/>
    </source>
</evidence>
<proteinExistence type="inferred from homology"/>
<dbReference type="InterPro" id="IPR013325">
    <property type="entry name" value="RNA_pol_sigma_r2"/>
</dbReference>
<dbReference type="SUPFAM" id="SSF88946">
    <property type="entry name" value="Sigma2 domain of RNA polymerase sigma factors"/>
    <property type="match status" value="1"/>
</dbReference>
<evidence type="ECO:0000256" key="4">
    <source>
        <dbReference type="ARBA" id="ARBA00023125"/>
    </source>
</evidence>
<dbReference type="Gene3D" id="1.10.10.10">
    <property type="entry name" value="Winged helix-like DNA-binding domain superfamily/Winged helix DNA-binding domain"/>
    <property type="match status" value="1"/>
</dbReference>
<protein>
    <submittedName>
        <fullName evidence="8">RNA polymerase</fullName>
    </submittedName>
</protein>
<evidence type="ECO:0000256" key="3">
    <source>
        <dbReference type="ARBA" id="ARBA00023082"/>
    </source>
</evidence>
<dbReference type="RefSeq" id="WP_253238869.1">
    <property type="nucleotide sequence ID" value="NZ_JAMYJR010000021.1"/>
</dbReference>
<dbReference type="PANTHER" id="PTHR43133">
    <property type="entry name" value="RNA POLYMERASE ECF-TYPE SIGMA FACTO"/>
    <property type="match status" value="1"/>
</dbReference>